<sequence>MSNCEDASESSLDPLASLRRNSSIADFSKLFRRRRHASHKFRSRYSQSIDTSEAYGSENSQVLYMAPKQKARARDPSLSCISNASNRRMDGSPDTKADVREADLEQQAALNIIDREIFEWQYVCQTGRPYWWSPEAKYHRITKVPPRTTNESGPRIWYREVDERPKAAYEVQRRAVSDSFLSDPSTIHDLAQLVAIQLLGACFTLPPDSIVGLPSPNYTILDKHGSTRLPDPRMISSLRMHTNFRYSPSFGHQPRNSSPTQVWHGTYDGSSPPPSPRAGKMRAVTPDIGTSGGPSKRPRLHRALHPTEGSGLEGCEVGEQGSCCNNEGLDPPATETAWYRGQGVHHADCKSFKFPQFPRKSQEYCEGDRPASEAYRISKPSPKMNYLLQPMLRSEPQHVFVQPVRELVVKRWRSFTRRFGGGLHCALPRSRSEYHTSGSESDASEVSSLALSTDARKRRLRAQERGDIHSSSVESTPHFNSPASEAYSPDPGGRISPCLIDSPDASTSTPAETLSRAASPTQADIRSLVKGKKPMLEPVSSSHTLIFARSQTCPKSSILASGGSMHSKFDSPPSFPSQSPSPTSSHSYSSRKTANRQRRRSMLSEVYTPEDFQNHSRAKELAERSILIAAGSTLVSPMEETLPRLNTQVRRQEQEDATPGWSFGAFNSTTDLRVSHRESPGFPRTSTSGTQIFTPESDGVELDGLPVGPDRSRWARKGGRRERTYL</sequence>
<dbReference type="OrthoDB" id="3946545at2759"/>
<feature type="compositionally biased region" description="Polar residues" evidence="1">
    <location>
        <begin position="469"/>
        <end position="483"/>
    </location>
</feature>
<dbReference type="GeneID" id="36581632"/>
<feature type="region of interest" description="Disordered" evidence="1">
    <location>
        <begin position="463"/>
        <end position="524"/>
    </location>
</feature>
<accession>A0A2J6TV01</accession>
<dbReference type="Proteomes" id="UP000235371">
    <property type="component" value="Unassembled WGS sequence"/>
</dbReference>
<feature type="region of interest" description="Disordered" evidence="1">
    <location>
        <begin position="674"/>
        <end position="726"/>
    </location>
</feature>
<feature type="region of interest" description="Disordered" evidence="1">
    <location>
        <begin position="558"/>
        <end position="616"/>
    </location>
</feature>
<dbReference type="InParanoid" id="A0A2J6TV01"/>
<evidence type="ECO:0000256" key="1">
    <source>
        <dbReference type="SAM" id="MobiDB-lite"/>
    </source>
</evidence>
<dbReference type="RefSeq" id="XP_024743741.1">
    <property type="nucleotide sequence ID" value="XM_024873552.1"/>
</dbReference>
<feature type="compositionally biased region" description="Polar residues" evidence="1">
    <location>
        <begin position="504"/>
        <end position="524"/>
    </location>
</feature>
<feature type="region of interest" description="Disordered" evidence="1">
    <location>
        <begin position="67"/>
        <end position="95"/>
    </location>
</feature>
<keyword evidence="3" id="KW-1185">Reference proteome</keyword>
<feature type="compositionally biased region" description="Polar residues" evidence="1">
    <location>
        <begin position="684"/>
        <end position="694"/>
    </location>
</feature>
<feature type="region of interest" description="Disordered" evidence="1">
    <location>
        <begin position="429"/>
        <end position="450"/>
    </location>
</feature>
<proteinExistence type="predicted"/>
<name>A0A2J6TV01_9HELO</name>
<feature type="compositionally biased region" description="Polar residues" evidence="1">
    <location>
        <begin position="254"/>
        <end position="263"/>
    </location>
</feature>
<feature type="compositionally biased region" description="Low complexity" evidence="1">
    <location>
        <begin position="437"/>
        <end position="450"/>
    </location>
</feature>
<feature type="region of interest" description="Disordered" evidence="1">
    <location>
        <begin position="248"/>
        <end position="280"/>
    </location>
</feature>
<dbReference type="AlphaFoldDB" id="A0A2J6TV01"/>
<reference evidence="2 3" key="1">
    <citation type="submission" date="2016-04" db="EMBL/GenBank/DDBJ databases">
        <title>A degradative enzymes factory behind the ericoid mycorrhizal symbiosis.</title>
        <authorList>
            <consortium name="DOE Joint Genome Institute"/>
            <person name="Martino E."/>
            <person name="Morin E."/>
            <person name="Grelet G."/>
            <person name="Kuo A."/>
            <person name="Kohler A."/>
            <person name="Daghino S."/>
            <person name="Barry K."/>
            <person name="Choi C."/>
            <person name="Cichocki N."/>
            <person name="Clum A."/>
            <person name="Copeland A."/>
            <person name="Hainaut M."/>
            <person name="Haridas S."/>
            <person name="Labutti K."/>
            <person name="Lindquist E."/>
            <person name="Lipzen A."/>
            <person name="Khouja H.-R."/>
            <person name="Murat C."/>
            <person name="Ohm R."/>
            <person name="Olson A."/>
            <person name="Spatafora J."/>
            <person name="Veneault-Fourrey C."/>
            <person name="Henrissat B."/>
            <person name="Grigoriev I."/>
            <person name="Martin F."/>
            <person name="Perotto S."/>
        </authorList>
    </citation>
    <scope>NUCLEOTIDE SEQUENCE [LARGE SCALE GENOMIC DNA]</scope>
    <source>
        <strain evidence="2 3">E</strain>
    </source>
</reference>
<feature type="compositionally biased region" description="Low complexity" evidence="1">
    <location>
        <begin position="576"/>
        <end position="590"/>
    </location>
</feature>
<evidence type="ECO:0000313" key="3">
    <source>
        <dbReference type="Proteomes" id="UP000235371"/>
    </source>
</evidence>
<gene>
    <name evidence="2" type="ORF">K444DRAFT_514879</name>
</gene>
<protein>
    <submittedName>
        <fullName evidence="2">Uncharacterized protein</fullName>
    </submittedName>
</protein>
<dbReference type="EMBL" id="KZ613740">
    <property type="protein sequence ID" value="PMD66837.1"/>
    <property type="molecule type" value="Genomic_DNA"/>
</dbReference>
<dbReference type="STRING" id="1095630.A0A2J6TV01"/>
<evidence type="ECO:0000313" key="2">
    <source>
        <dbReference type="EMBL" id="PMD66837.1"/>
    </source>
</evidence>
<organism evidence="2 3">
    <name type="scientific">Hyaloscypha bicolor E</name>
    <dbReference type="NCBI Taxonomy" id="1095630"/>
    <lineage>
        <taxon>Eukaryota</taxon>
        <taxon>Fungi</taxon>
        <taxon>Dikarya</taxon>
        <taxon>Ascomycota</taxon>
        <taxon>Pezizomycotina</taxon>
        <taxon>Leotiomycetes</taxon>
        <taxon>Helotiales</taxon>
        <taxon>Hyaloscyphaceae</taxon>
        <taxon>Hyaloscypha</taxon>
        <taxon>Hyaloscypha bicolor</taxon>
    </lineage>
</organism>